<dbReference type="AlphaFoldDB" id="A0A563U2W4"/>
<keyword evidence="3" id="KW-1185">Reference proteome</keyword>
<evidence type="ECO:0000313" key="3">
    <source>
        <dbReference type="Proteomes" id="UP000318010"/>
    </source>
</evidence>
<comment type="caution">
    <text evidence="2">The sequence shown here is derived from an EMBL/GenBank/DDBJ whole genome shotgun (WGS) entry which is preliminary data.</text>
</comment>
<dbReference type="InterPro" id="IPR028098">
    <property type="entry name" value="Glyco_trans_4-like_N"/>
</dbReference>
<dbReference type="EMBL" id="VOEI01000004">
    <property type="protein sequence ID" value="TWR25677.1"/>
    <property type="molecule type" value="Genomic_DNA"/>
</dbReference>
<dbReference type="OrthoDB" id="846071at2"/>
<protein>
    <submittedName>
        <fullName evidence="2">Glycosyltransferase family 4 protein</fullName>
    </submittedName>
</protein>
<dbReference type="GO" id="GO:0016757">
    <property type="term" value="F:glycosyltransferase activity"/>
    <property type="evidence" value="ECO:0007669"/>
    <property type="project" value="UniProtKB-ARBA"/>
</dbReference>
<name>A0A563U2W4_9SPHI</name>
<organism evidence="2 3">
    <name type="scientific">Mucilaginibacter achroorhodeus</name>
    <dbReference type="NCBI Taxonomy" id="2599294"/>
    <lineage>
        <taxon>Bacteria</taxon>
        <taxon>Pseudomonadati</taxon>
        <taxon>Bacteroidota</taxon>
        <taxon>Sphingobacteriia</taxon>
        <taxon>Sphingobacteriales</taxon>
        <taxon>Sphingobacteriaceae</taxon>
        <taxon>Mucilaginibacter</taxon>
    </lineage>
</organism>
<dbReference type="SUPFAM" id="SSF53756">
    <property type="entry name" value="UDP-Glycosyltransferase/glycogen phosphorylase"/>
    <property type="match status" value="1"/>
</dbReference>
<reference evidence="2 3" key="1">
    <citation type="submission" date="2019-07" db="EMBL/GenBank/DDBJ databases">
        <authorList>
            <person name="Kim J."/>
        </authorList>
    </citation>
    <scope>NUCLEOTIDE SEQUENCE [LARGE SCALE GENOMIC DNA]</scope>
    <source>
        <strain evidence="2 3">MJ1a</strain>
    </source>
</reference>
<evidence type="ECO:0000313" key="2">
    <source>
        <dbReference type="EMBL" id="TWR25677.1"/>
    </source>
</evidence>
<accession>A0A563U2W4</accession>
<feature type="domain" description="Glycosyltransferase subfamily 4-like N-terminal" evidence="1">
    <location>
        <begin position="61"/>
        <end position="170"/>
    </location>
</feature>
<sequence length="409" mass="46643">MSLPYFKEYGWEATVVAVAPQYSEQSKDDLLEKSLPIDVPVHYVKAFDKKITAKLGLGSIAIRSLYYYYKKVNELLSRENFDLIYFSTTQFPVCVLGAVWKKKFAVPYVIDFQDPWFSTYYDDKPKSERPRKHWFSHRLNKYIEPIAVKNADGLISVSAKYIADLKARYPEVINIPTATVIFGASEIDRQIAFENQHRFPQLFDKRFRNLVYVGRGGHDMHKAINLVFEAVKQLFVTYPYYAKILKLHFIGTSYAPKGAGTLTIAPLAKQYGLSETVVEITDRVGYYEALAALDNADALFVPGSDDPAYVASKLLPFLFARKPLLAIFNSNSPAIELLTKFRIKDTYMFDKDKNIEENVKNFLVSMIENANTVPDYPEDVTEAYSAKALTKKQTILFDQVINHKANATS</sequence>
<keyword evidence="2" id="KW-0808">Transferase</keyword>
<proteinExistence type="predicted"/>
<evidence type="ECO:0000259" key="1">
    <source>
        <dbReference type="Pfam" id="PF13439"/>
    </source>
</evidence>
<dbReference type="Pfam" id="PF13439">
    <property type="entry name" value="Glyco_transf_4"/>
    <property type="match status" value="1"/>
</dbReference>
<gene>
    <name evidence="2" type="ORF">FPZ42_12345</name>
</gene>
<dbReference type="Proteomes" id="UP000318010">
    <property type="component" value="Unassembled WGS sequence"/>
</dbReference>
<dbReference type="Gene3D" id="3.40.50.2000">
    <property type="entry name" value="Glycogen Phosphorylase B"/>
    <property type="match status" value="1"/>
</dbReference>